<evidence type="ECO:0000256" key="8">
    <source>
        <dbReference type="ARBA" id="ARBA00023212"/>
    </source>
</evidence>
<evidence type="ECO:0000256" key="6">
    <source>
        <dbReference type="ARBA" id="ARBA00022816"/>
    </source>
</evidence>
<sequence length="93" mass="10597">MTTLNRAIVKTSNLPPQMQDDAVKQCLKAMLTCRHDKDIAAYLRNQFNQKYGRTWHCIVGGSFGSNVSHVETGLIYFLLGRKSVLLFRSENIH</sequence>
<dbReference type="SUPFAM" id="SSF54648">
    <property type="entry name" value="DLC"/>
    <property type="match status" value="1"/>
</dbReference>
<reference evidence="11" key="1">
    <citation type="journal article" date="2012" name="PLoS Negl. Trop. Dis.">
        <title>A systematically improved high quality genome and transcriptome of the human blood fluke Schistosoma mansoni.</title>
        <authorList>
            <person name="Protasio A.V."/>
            <person name="Tsai I.J."/>
            <person name="Babbage A."/>
            <person name="Nichol S."/>
            <person name="Hunt M."/>
            <person name="Aslett M.A."/>
            <person name="De Silva N."/>
            <person name="Velarde G.S."/>
            <person name="Anderson T.J."/>
            <person name="Clark R.C."/>
            <person name="Davidson C."/>
            <person name="Dillon G.P."/>
            <person name="Holroyd N.E."/>
            <person name="LoVerde P.T."/>
            <person name="Lloyd C."/>
            <person name="McQuillan J."/>
            <person name="Oliveira G."/>
            <person name="Otto T.D."/>
            <person name="Parker-Manuel S.J."/>
            <person name="Quail M.A."/>
            <person name="Wilson R.A."/>
            <person name="Zerlotini A."/>
            <person name="Dunne D.W."/>
            <person name="Berriman M."/>
        </authorList>
    </citation>
    <scope>NUCLEOTIDE SEQUENCE [LARGE SCALE GENOMIC DNA]</scope>
    <source>
        <strain evidence="11">Puerto Rican</strain>
    </source>
</reference>
<dbReference type="PANTHER" id="PTHR11886:SF35">
    <property type="entry name" value="DYNEIN LIGHT CHAIN"/>
    <property type="match status" value="1"/>
</dbReference>
<dbReference type="STRING" id="6183.A0A5K4F7F2"/>
<keyword evidence="4 10" id="KW-0963">Cytoplasm</keyword>
<dbReference type="WBParaSite" id="Smp_320300.1">
    <property type="protein sequence ID" value="Smp_320300.1"/>
    <property type="gene ID" value="Smp_320300"/>
</dbReference>
<evidence type="ECO:0000256" key="5">
    <source>
        <dbReference type="ARBA" id="ARBA00022701"/>
    </source>
</evidence>
<dbReference type="SMART" id="SM01375">
    <property type="entry name" value="Dynein_light"/>
    <property type="match status" value="1"/>
</dbReference>
<dbReference type="GO" id="GO:0051028">
    <property type="term" value="P:mRNA transport"/>
    <property type="evidence" value="ECO:0007669"/>
    <property type="project" value="UniProtKB-KW"/>
</dbReference>
<dbReference type="InterPro" id="IPR037177">
    <property type="entry name" value="DLC_sf"/>
</dbReference>
<keyword evidence="10" id="KW-0505">Motor protein</keyword>
<dbReference type="InParanoid" id="A0A5K4F7F2"/>
<evidence type="ECO:0000256" key="3">
    <source>
        <dbReference type="ARBA" id="ARBA00022448"/>
    </source>
</evidence>
<dbReference type="GO" id="GO:0007017">
    <property type="term" value="P:microtubule-based process"/>
    <property type="evidence" value="ECO:0007669"/>
    <property type="project" value="InterPro"/>
</dbReference>
<dbReference type="FunFam" id="3.30.740.10:FF:000005">
    <property type="entry name" value="Dynein light chain"/>
    <property type="match status" value="1"/>
</dbReference>
<comment type="similarity">
    <text evidence="10">Belongs to the dynein light chain family.</text>
</comment>
<name>A0A5K4F7F2_SCHMA</name>
<dbReference type="GO" id="GO:0005634">
    <property type="term" value="C:nucleus"/>
    <property type="evidence" value="ECO:0007669"/>
    <property type="project" value="UniProtKB-SubCell"/>
</dbReference>
<evidence type="ECO:0000256" key="9">
    <source>
        <dbReference type="ARBA" id="ARBA00023242"/>
    </source>
</evidence>
<dbReference type="InterPro" id="IPR001372">
    <property type="entry name" value="Dynein_light_chain_typ-1/2"/>
</dbReference>
<evidence type="ECO:0000256" key="2">
    <source>
        <dbReference type="ARBA" id="ARBA00004245"/>
    </source>
</evidence>
<dbReference type="GO" id="GO:0005868">
    <property type="term" value="C:cytoplasmic dynein complex"/>
    <property type="evidence" value="ECO:0007669"/>
    <property type="project" value="TreeGrafter"/>
</dbReference>
<organism evidence="11 12">
    <name type="scientific">Schistosoma mansoni</name>
    <name type="common">Blood fluke</name>
    <dbReference type="NCBI Taxonomy" id="6183"/>
    <lineage>
        <taxon>Eukaryota</taxon>
        <taxon>Metazoa</taxon>
        <taxon>Spiralia</taxon>
        <taxon>Lophotrochozoa</taxon>
        <taxon>Platyhelminthes</taxon>
        <taxon>Trematoda</taxon>
        <taxon>Digenea</taxon>
        <taxon>Strigeidida</taxon>
        <taxon>Schistosomatoidea</taxon>
        <taxon>Schistosomatidae</taxon>
        <taxon>Schistosoma</taxon>
    </lineage>
</organism>
<evidence type="ECO:0000256" key="10">
    <source>
        <dbReference type="RuleBase" id="RU365010"/>
    </source>
</evidence>
<keyword evidence="10" id="KW-0243">Dynein</keyword>
<dbReference type="Gene3D" id="3.30.740.10">
    <property type="entry name" value="Protein Inhibitor Of Neuronal Nitric Oxide Synthase"/>
    <property type="match status" value="1"/>
</dbReference>
<evidence type="ECO:0000313" key="12">
    <source>
        <dbReference type="WBParaSite" id="Smp_320300.1"/>
    </source>
</evidence>
<dbReference type="Proteomes" id="UP000008854">
    <property type="component" value="Unassembled WGS sequence"/>
</dbReference>
<comment type="subcellular location">
    <subcellularLocation>
        <location evidence="2 10">Cytoplasm</location>
        <location evidence="2 10">Cytoskeleton</location>
    </subcellularLocation>
    <subcellularLocation>
        <location evidence="1">Nucleus</location>
    </subcellularLocation>
</comment>
<keyword evidence="8 10" id="KW-0206">Cytoskeleton</keyword>
<accession>A0A5K4F7F2</accession>
<dbReference type="GO" id="GO:0045505">
    <property type="term" value="F:dynein intermediate chain binding"/>
    <property type="evidence" value="ECO:0007669"/>
    <property type="project" value="TreeGrafter"/>
</dbReference>
<evidence type="ECO:0000256" key="7">
    <source>
        <dbReference type="ARBA" id="ARBA00022927"/>
    </source>
</evidence>
<keyword evidence="6" id="KW-0509">mRNA transport</keyword>
<dbReference type="PANTHER" id="PTHR11886">
    <property type="entry name" value="DYNEIN LIGHT CHAIN"/>
    <property type="match status" value="1"/>
</dbReference>
<dbReference type="GO" id="GO:0005874">
    <property type="term" value="C:microtubule"/>
    <property type="evidence" value="ECO:0007669"/>
    <property type="project" value="UniProtKB-KW"/>
</dbReference>
<proteinExistence type="inferred from homology"/>
<evidence type="ECO:0000313" key="11">
    <source>
        <dbReference type="Proteomes" id="UP000008854"/>
    </source>
</evidence>
<dbReference type="GO" id="GO:0015031">
    <property type="term" value="P:protein transport"/>
    <property type="evidence" value="ECO:0007669"/>
    <property type="project" value="UniProtKB-KW"/>
</dbReference>
<evidence type="ECO:0000256" key="4">
    <source>
        <dbReference type="ARBA" id="ARBA00022490"/>
    </source>
</evidence>
<keyword evidence="11" id="KW-1185">Reference proteome</keyword>
<evidence type="ECO:0000256" key="1">
    <source>
        <dbReference type="ARBA" id="ARBA00004123"/>
    </source>
</evidence>
<keyword evidence="3" id="KW-0813">Transport</keyword>
<dbReference type="AlphaFoldDB" id="A0A5K4F7F2"/>
<keyword evidence="9" id="KW-0539">Nucleus</keyword>
<keyword evidence="7" id="KW-0653">Protein transport</keyword>
<dbReference type="Pfam" id="PF01221">
    <property type="entry name" value="Dynein_light"/>
    <property type="match status" value="1"/>
</dbReference>
<protein>
    <recommendedName>
        <fullName evidence="10">Dynein light chain</fullName>
    </recommendedName>
</protein>
<reference evidence="12" key="2">
    <citation type="submission" date="2019-11" db="UniProtKB">
        <authorList>
            <consortium name="WormBaseParasite"/>
        </authorList>
    </citation>
    <scope>IDENTIFICATION</scope>
    <source>
        <strain evidence="12">Puerto Rican</strain>
    </source>
</reference>
<keyword evidence="5 10" id="KW-0493">Microtubule</keyword>